<evidence type="ECO:0000259" key="6">
    <source>
        <dbReference type="Pfam" id="PF01509"/>
    </source>
</evidence>
<dbReference type="Pfam" id="PF01509">
    <property type="entry name" value="TruB_N"/>
    <property type="match status" value="1"/>
</dbReference>
<comment type="caution">
    <text evidence="9">The sequence shown here is derived from an EMBL/GenBank/DDBJ whole genome shotgun (WGS) entry which is preliminary data.</text>
</comment>
<accession>A0A4R2KC50</accession>
<evidence type="ECO:0000256" key="5">
    <source>
        <dbReference type="HAMAP-Rule" id="MF_01080"/>
    </source>
</evidence>
<feature type="domain" description="tRNA pseudouridylate synthase B C-terminal" evidence="8">
    <location>
        <begin position="175"/>
        <end position="217"/>
    </location>
</feature>
<dbReference type="InterPro" id="IPR032819">
    <property type="entry name" value="TruB_C"/>
</dbReference>
<dbReference type="GO" id="GO:0160148">
    <property type="term" value="F:tRNA pseudouridine(55) synthase activity"/>
    <property type="evidence" value="ECO:0007669"/>
    <property type="project" value="UniProtKB-EC"/>
</dbReference>
<dbReference type="GO" id="GO:0031119">
    <property type="term" value="P:tRNA pseudouridine synthesis"/>
    <property type="evidence" value="ECO:0007669"/>
    <property type="project" value="UniProtKB-UniRule"/>
</dbReference>
<dbReference type="EC" id="5.4.99.25" evidence="5"/>
<comment type="function">
    <text evidence="5">Responsible for synthesis of pseudouridine from uracil-55 in the psi GC loop of transfer RNAs.</text>
</comment>
<dbReference type="EMBL" id="SLWU01000005">
    <property type="protein sequence ID" value="TCO67749.1"/>
    <property type="molecule type" value="Genomic_DNA"/>
</dbReference>
<proteinExistence type="inferred from homology"/>
<dbReference type="CDD" id="cd02573">
    <property type="entry name" value="PseudoU_synth_EcTruB"/>
    <property type="match status" value="1"/>
</dbReference>
<dbReference type="InterPro" id="IPR015240">
    <property type="entry name" value="tRNA_sdUridine_synth_fam1_C"/>
</dbReference>
<dbReference type="GO" id="GO:0003723">
    <property type="term" value="F:RNA binding"/>
    <property type="evidence" value="ECO:0007669"/>
    <property type="project" value="InterPro"/>
</dbReference>
<evidence type="ECO:0000313" key="10">
    <source>
        <dbReference type="Proteomes" id="UP000294886"/>
    </source>
</evidence>
<dbReference type="InterPro" id="IPR014780">
    <property type="entry name" value="tRNA_psdUridine_synth_TruB"/>
</dbReference>
<feature type="active site" description="Nucleophile" evidence="5">
    <location>
        <position position="40"/>
    </location>
</feature>
<evidence type="ECO:0000259" key="7">
    <source>
        <dbReference type="Pfam" id="PF09157"/>
    </source>
</evidence>
<dbReference type="AlphaFoldDB" id="A0A4R2KC50"/>
<dbReference type="Gene3D" id="2.30.130.10">
    <property type="entry name" value="PUA domain"/>
    <property type="match status" value="1"/>
</dbReference>
<dbReference type="SUPFAM" id="SSF88697">
    <property type="entry name" value="PUA domain-like"/>
    <property type="match status" value="1"/>
</dbReference>
<feature type="domain" description="Pseudouridine synthase II N-terminal" evidence="6">
    <location>
        <begin position="25"/>
        <end position="174"/>
    </location>
</feature>
<evidence type="ECO:0000259" key="8">
    <source>
        <dbReference type="Pfam" id="PF16198"/>
    </source>
</evidence>
<gene>
    <name evidence="5" type="primary">truB</name>
    <name evidence="9" type="ORF">EV203_10510</name>
</gene>
<evidence type="ECO:0000256" key="4">
    <source>
        <dbReference type="ARBA" id="ARBA00023235"/>
    </source>
</evidence>
<dbReference type="Pfam" id="PF16198">
    <property type="entry name" value="TruB_C_2"/>
    <property type="match status" value="1"/>
</dbReference>
<dbReference type="GO" id="GO:1990481">
    <property type="term" value="P:mRNA pseudouridine synthesis"/>
    <property type="evidence" value="ECO:0007669"/>
    <property type="project" value="TreeGrafter"/>
</dbReference>
<dbReference type="SUPFAM" id="SSF55120">
    <property type="entry name" value="Pseudouridine synthase"/>
    <property type="match status" value="1"/>
</dbReference>
<dbReference type="PANTHER" id="PTHR13767:SF2">
    <property type="entry name" value="PSEUDOURIDYLATE SYNTHASE TRUB1"/>
    <property type="match status" value="1"/>
</dbReference>
<name>A0A4R2KC50_9THEO</name>
<dbReference type="HAMAP" id="MF_01080">
    <property type="entry name" value="TruB_bact"/>
    <property type="match status" value="1"/>
</dbReference>
<dbReference type="InterPro" id="IPR020103">
    <property type="entry name" value="PsdUridine_synth_cat_dom_sf"/>
</dbReference>
<sequence length="285" mass="32241">MSVDGVLNVLKPPGMTSHDVVDFIRKIYGMKKVGHTGTLDPDAAGVLPVCMGRATKFTSYLMEHDKRYRFEITFGFSTDTLDKSGKIVESGPVPLFTLEKLHEVLSQFKGEIQQIPPIYSAKKVKGKKLYEYARKGEEVEIPPIKVTVYELELIKYDAPYHLLLDVKCSKGTYVRALVRDICKKLEVPGHMSFLIRTEVGDFDIESSYTLEEIKEGKAEVQPVDKFIKFPSVELDEVSSNKILNGQFIRNTYNVENSLVKLYDNHGIFIGIGVAEGEKIRPKRLF</sequence>
<organism evidence="9 10">
    <name type="scientific">Caldanaerobacter subterraneus</name>
    <dbReference type="NCBI Taxonomy" id="911092"/>
    <lineage>
        <taxon>Bacteria</taxon>
        <taxon>Bacillati</taxon>
        <taxon>Bacillota</taxon>
        <taxon>Clostridia</taxon>
        <taxon>Thermoanaerobacterales</taxon>
        <taxon>Thermoanaerobacteraceae</taxon>
        <taxon>Caldanaerobacter</taxon>
    </lineage>
</organism>
<dbReference type="NCBIfam" id="TIGR00431">
    <property type="entry name" value="TruB"/>
    <property type="match status" value="1"/>
</dbReference>
<evidence type="ECO:0000313" key="9">
    <source>
        <dbReference type="EMBL" id="TCO67749.1"/>
    </source>
</evidence>
<comment type="similarity">
    <text evidence="2 5">Belongs to the pseudouridine synthase TruB family. Type 1 subfamily.</text>
</comment>
<protein>
    <recommendedName>
        <fullName evidence="5">tRNA pseudouridine synthase B</fullName>
        <ecNumber evidence="5">5.4.99.25</ecNumber>
    </recommendedName>
    <alternativeName>
        <fullName evidence="5">tRNA pseudouridine(55) synthase</fullName>
        <shortName evidence="5">Psi55 synthase</shortName>
    </alternativeName>
    <alternativeName>
        <fullName evidence="5">tRNA pseudouridylate synthase</fullName>
    </alternativeName>
    <alternativeName>
        <fullName evidence="5">tRNA-uridine isomerase</fullName>
    </alternativeName>
</protein>
<evidence type="ECO:0000256" key="3">
    <source>
        <dbReference type="ARBA" id="ARBA00022694"/>
    </source>
</evidence>
<keyword evidence="4 5" id="KW-0413">Isomerase</keyword>
<dbReference type="Gene3D" id="3.30.2350.10">
    <property type="entry name" value="Pseudouridine synthase"/>
    <property type="match status" value="1"/>
</dbReference>
<dbReference type="Proteomes" id="UP000294886">
    <property type="component" value="Unassembled WGS sequence"/>
</dbReference>
<dbReference type="CDD" id="cd21152">
    <property type="entry name" value="PUA_TruB_bacterial"/>
    <property type="match status" value="1"/>
</dbReference>
<dbReference type="PANTHER" id="PTHR13767">
    <property type="entry name" value="TRNA-PSEUDOURIDINE SYNTHASE"/>
    <property type="match status" value="1"/>
</dbReference>
<dbReference type="InterPro" id="IPR015947">
    <property type="entry name" value="PUA-like_sf"/>
</dbReference>
<keyword evidence="3 5" id="KW-0819">tRNA processing</keyword>
<dbReference type="InterPro" id="IPR002501">
    <property type="entry name" value="PsdUridine_synth_N"/>
</dbReference>
<reference evidence="9 10" key="1">
    <citation type="submission" date="2019-03" db="EMBL/GenBank/DDBJ databases">
        <title>Genomic Encyclopedia of Type Strains, Phase IV (KMG-IV): sequencing the most valuable type-strain genomes for metagenomic binning, comparative biology and taxonomic classification.</title>
        <authorList>
            <person name="Goeker M."/>
        </authorList>
    </citation>
    <scope>NUCLEOTIDE SEQUENCE [LARGE SCALE GENOMIC DNA]</scope>
    <source>
        <strain evidence="9 10">DSM 13054</strain>
    </source>
</reference>
<evidence type="ECO:0000256" key="2">
    <source>
        <dbReference type="ARBA" id="ARBA00005642"/>
    </source>
</evidence>
<dbReference type="Pfam" id="PF09157">
    <property type="entry name" value="TruB-C_2"/>
    <property type="match status" value="1"/>
</dbReference>
<evidence type="ECO:0000256" key="1">
    <source>
        <dbReference type="ARBA" id="ARBA00000385"/>
    </source>
</evidence>
<dbReference type="RefSeq" id="WP_132039115.1">
    <property type="nucleotide sequence ID" value="NZ_SLWU01000005.1"/>
</dbReference>
<dbReference type="InterPro" id="IPR036974">
    <property type="entry name" value="PUA_sf"/>
</dbReference>
<comment type="catalytic activity">
    <reaction evidence="1 5">
        <text>uridine(55) in tRNA = pseudouridine(55) in tRNA</text>
        <dbReference type="Rhea" id="RHEA:42532"/>
        <dbReference type="Rhea" id="RHEA-COMP:10101"/>
        <dbReference type="Rhea" id="RHEA-COMP:10102"/>
        <dbReference type="ChEBI" id="CHEBI:65314"/>
        <dbReference type="ChEBI" id="CHEBI:65315"/>
        <dbReference type="EC" id="5.4.99.25"/>
    </reaction>
</comment>
<feature type="domain" description="tRNA pseudouridine synthase II TruB subfamily 1 C-terminal" evidence="7">
    <location>
        <begin position="230"/>
        <end position="285"/>
    </location>
</feature>
<dbReference type="FunFam" id="3.30.2350.10:FF:000011">
    <property type="entry name" value="tRNA pseudouridine synthase B"/>
    <property type="match status" value="1"/>
</dbReference>